<dbReference type="Proteomes" id="UP000321353">
    <property type="component" value="Chromosome"/>
</dbReference>
<sequence precursor="true">MTTQKKRLLLAAALGAAVAMPVTALRADSPLGTDSEFGDYTSYYEDDAWYDVSEWFDGNDYNPTDEAIGRWDDEKFDFADNATSTDQDNDWNQYSNYGYREGNDSDWFYDYYDDGYGTWDQHSYSIYDDVDDDGLYDSVATYRDTDGDGMYEDYDYFAFDAASDEKAGGKNADKAHAQAKEQGRNQQKQMVSTPTTARGTVEKTKTVTVRDRTHLVAKVNQPGKGSIMVDLGPKQDQLQLSSGDKLYVSGHGTNVGETPILIATDATTDNGSITIDRNGKKYHGKIEKTKTVKFRGSDHQLAKINTEDDKTLMVDLGPKDKLDAKVTDGASITVQGVPVKVKDRVVLMARQITHDGEKTSIAR</sequence>
<proteinExistence type="predicted"/>
<reference evidence="3 4" key="1">
    <citation type="submission" date="2019-02" db="EMBL/GenBank/DDBJ databases">
        <title>Planctomycetal bacteria perform biofilm scaping via a novel small molecule.</title>
        <authorList>
            <person name="Jeske O."/>
            <person name="Boedeker C."/>
            <person name="Wiegand S."/>
            <person name="Breitling P."/>
            <person name="Kallscheuer N."/>
            <person name="Jogler M."/>
            <person name="Rohde M."/>
            <person name="Petersen J."/>
            <person name="Medema M.H."/>
            <person name="Surup F."/>
            <person name="Jogler C."/>
        </authorList>
    </citation>
    <scope>NUCLEOTIDE SEQUENCE [LARGE SCALE GENOMIC DNA]</scope>
    <source>
        <strain evidence="3 4">Mal15</strain>
    </source>
</reference>
<feature type="signal peptide" evidence="2">
    <location>
        <begin position="1"/>
        <end position="24"/>
    </location>
</feature>
<evidence type="ECO:0000313" key="3">
    <source>
        <dbReference type="EMBL" id="QEF96267.1"/>
    </source>
</evidence>
<protein>
    <submittedName>
        <fullName evidence="3">Uncharacterized protein</fullName>
    </submittedName>
</protein>
<dbReference type="KEGG" id="smam:Mal15_02940"/>
<dbReference type="RefSeq" id="WP_147866102.1">
    <property type="nucleotide sequence ID" value="NZ_CP036264.1"/>
</dbReference>
<keyword evidence="4" id="KW-1185">Reference proteome</keyword>
<dbReference type="EMBL" id="CP036264">
    <property type="protein sequence ID" value="QEF96267.1"/>
    <property type="molecule type" value="Genomic_DNA"/>
</dbReference>
<dbReference type="AlphaFoldDB" id="A0A5B9MAL5"/>
<evidence type="ECO:0000256" key="1">
    <source>
        <dbReference type="SAM" id="MobiDB-lite"/>
    </source>
</evidence>
<feature type="compositionally biased region" description="Basic and acidic residues" evidence="1">
    <location>
        <begin position="167"/>
        <end position="183"/>
    </location>
</feature>
<evidence type="ECO:0000313" key="4">
    <source>
        <dbReference type="Proteomes" id="UP000321353"/>
    </source>
</evidence>
<name>A0A5B9MAL5_9BACT</name>
<organism evidence="3 4">
    <name type="scientific">Stieleria maiorica</name>
    <dbReference type="NCBI Taxonomy" id="2795974"/>
    <lineage>
        <taxon>Bacteria</taxon>
        <taxon>Pseudomonadati</taxon>
        <taxon>Planctomycetota</taxon>
        <taxon>Planctomycetia</taxon>
        <taxon>Pirellulales</taxon>
        <taxon>Pirellulaceae</taxon>
        <taxon>Stieleria</taxon>
    </lineage>
</organism>
<gene>
    <name evidence="3" type="ORF">Mal15_02940</name>
</gene>
<feature type="region of interest" description="Disordered" evidence="1">
    <location>
        <begin position="167"/>
        <end position="201"/>
    </location>
</feature>
<accession>A0A5B9MAL5</accession>
<feature type="compositionally biased region" description="Polar residues" evidence="1">
    <location>
        <begin position="184"/>
        <end position="198"/>
    </location>
</feature>
<feature type="chain" id="PRO_5022684331" evidence="2">
    <location>
        <begin position="25"/>
        <end position="363"/>
    </location>
</feature>
<evidence type="ECO:0000256" key="2">
    <source>
        <dbReference type="SAM" id="SignalP"/>
    </source>
</evidence>
<keyword evidence="2" id="KW-0732">Signal</keyword>